<dbReference type="Pfam" id="PF02894">
    <property type="entry name" value="GFO_IDH_MocA_C"/>
    <property type="match status" value="1"/>
</dbReference>
<dbReference type="Pfam" id="PF01408">
    <property type="entry name" value="GFO_IDH_MocA"/>
    <property type="match status" value="1"/>
</dbReference>
<protein>
    <recommendedName>
        <fullName evidence="5">Gfo/Idh/MocA-like oxidoreductase N-terminal domain-containing protein</fullName>
    </recommendedName>
</protein>
<sequence>MSSQPIKIGIIGTGIFAHRHYRAYQAIGNDKFQLVACANRSKDKALAFAKEVSNDMYETYKITDTKKVGIEESSVYSNSINLINDPNIDAVDVLLPVQLNREIIEAAVAANKHIMFEKPIAASLEDARKIVLLSQKAKTVVAVNENWSYHPLVYAVSEFVNQNGIGEIINFTYDSARPYSPNSPYHATKWRQNPEHPGGYLSDGCVHDMAHLVPILGNFAYVAAFATKRHAIHVCEDTLATSIKLENGGVGVANFTFSTAGIKKMSLVVHGTKGTIELTDDSDVKLFNELGESVDISPITSLKAKAPGNGVADVEGELSAFYDAVRFGKKLGVSTEEAFHHLAFIVAALKSVETGQIVKIEQV</sequence>
<dbReference type="GO" id="GO:0000166">
    <property type="term" value="F:nucleotide binding"/>
    <property type="evidence" value="ECO:0007669"/>
    <property type="project" value="InterPro"/>
</dbReference>
<dbReference type="SUPFAM" id="SSF55347">
    <property type="entry name" value="Glyceraldehyde-3-phosphate dehydrogenase-like, C-terminal domain"/>
    <property type="match status" value="1"/>
</dbReference>
<name>A0A0B7N643_9FUNG</name>
<evidence type="ECO:0008006" key="5">
    <source>
        <dbReference type="Google" id="ProtNLM"/>
    </source>
</evidence>
<dbReference type="STRING" id="35722.A0A0B7N643"/>
<dbReference type="InterPro" id="IPR000683">
    <property type="entry name" value="Gfo/Idh/MocA-like_OxRdtase_N"/>
</dbReference>
<accession>A0A0B7N643</accession>
<evidence type="ECO:0000313" key="4">
    <source>
        <dbReference type="Proteomes" id="UP000054107"/>
    </source>
</evidence>
<dbReference type="Gene3D" id="3.40.50.720">
    <property type="entry name" value="NAD(P)-binding Rossmann-like Domain"/>
    <property type="match status" value="1"/>
</dbReference>
<dbReference type="InterPro" id="IPR004104">
    <property type="entry name" value="Gfo/Idh/MocA-like_OxRdtase_C"/>
</dbReference>
<dbReference type="GO" id="GO:0005737">
    <property type="term" value="C:cytoplasm"/>
    <property type="evidence" value="ECO:0007669"/>
    <property type="project" value="TreeGrafter"/>
</dbReference>
<dbReference type="OrthoDB" id="64915at2759"/>
<dbReference type="GO" id="GO:0016491">
    <property type="term" value="F:oxidoreductase activity"/>
    <property type="evidence" value="ECO:0007669"/>
    <property type="project" value="TreeGrafter"/>
</dbReference>
<dbReference type="PANTHER" id="PTHR42840">
    <property type="entry name" value="NAD(P)-BINDING ROSSMANN-FOLD SUPERFAMILY PROTEIN-RELATED"/>
    <property type="match status" value="1"/>
</dbReference>
<gene>
    <name evidence="3" type="primary">PARPA_04719.1 scaffold 15639</name>
</gene>
<proteinExistence type="predicted"/>
<evidence type="ECO:0000313" key="3">
    <source>
        <dbReference type="EMBL" id="CEP10920.1"/>
    </source>
</evidence>
<feature type="domain" description="Gfo/Idh/MocA-like oxidoreductase N-terminal" evidence="1">
    <location>
        <begin position="6"/>
        <end position="144"/>
    </location>
</feature>
<dbReference type="InterPro" id="IPR036291">
    <property type="entry name" value="NAD(P)-bd_dom_sf"/>
</dbReference>
<dbReference type="GO" id="GO:0006740">
    <property type="term" value="P:NADPH regeneration"/>
    <property type="evidence" value="ECO:0007669"/>
    <property type="project" value="TreeGrafter"/>
</dbReference>
<dbReference type="SUPFAM" id="SSF51735">
    <property type="entry name" value="NAD(P)-binding Rossmann-fold domains"/>
    <property type="match status" value="1"/>
</dbReference>
<dbReference type="Gene3D" id="3.30.360.10">
    <property type="entry name" value="Dihydrodipicolinate Reductase, domain 2"/>
    <property type="match status" value="1"/>
</dbReference>
<organism evidence="3 4">
    <name type="scientific">Parasitella parasitica</name>
    <dbReference type="NCBI Taxonomy" id="35722"/>
    <lineage>
        <taxon>Eukaryota</taxon>
        <taxon>Fungi</taxon>
        <taxon>Fungi incertae sedis</taxon>
        <taxon>Mucoromycota</taxon>
        <taxon>Mucoromycotina</taxon>
        <taxon>Mucoromycetes</taxon>
        <taxon>Mucorales</taxon>
        <taxon>Mucorineae</taxon>
        <taxon>Mucoraceae</taxon>
        <taxon>Parasitella</taxon>
    </lineage>
</organism>
<dbReference type="AlphaFoldDB" id="A0A0B7N643"/>
<keyword evidence="4" id="KW-1185">Reference proteome</keyword>
<evidence type="ECO:0000259" key="2">
    <source>
        <dbReference type="Pfam" id="PF02894"/>
    </source>
</evidence>
<feature type="domain" description="Gfo/Idh/MocA-like oxidoreductase C-terminal" evidence="2">
    <location>
        <begin position="159"/>
        <end position="360"/>
    </location>
</feature>
<reference evidence="3 4" key="1">
    <citation type="submission" date="2014-09" db="EMBL/GenBank/DDBJ databases">
        <authorList>
            <person name="Ellenberger Sabrina"/>
        </authorList>
    </citation>
    <scope>NUCLEOTIDE SEQUENCE [LARGE SCALE GENOMIC DNA]</scope>
    <source>
        <strain evidence="3 4">CBS 412.66</strain>
    </source>
</reference>
<evidence type="ECO:0000259" key="1">
    <source>
        <dbReference type="Pfam" id="PF01408"/>
    </source>
</evidence>
<dbReference type="Proteomes" id="UP000054107">
    <property type="component" value="Unassembled WGS sequence"/>
</dbReference>
<dbReference type="PANTHER" id="PTHR42840:SF5">
    <property type="entry name" value="NAD(P)-BINDING ROSSMANN-FOLD SUPERFAMILY PROTEIN"/>
    <property type="match status" value="1"/>
</dbReference>
<dbReference type="EMBL" id="LN725615">
    <property type="protein sequence ID" value="CEP10920.1"/>
    <property type="molecule type" value="Genomic_DNA"/>
</dbReference>